<sequence length="326" mass="36765">MDQQSQRYVLDFERPIAELERKIQELKNLAKREGIDLSEEIQRMENRLQKLEAETFLNLTPWQRVQLARHPLRPKTLSLVNMIFDEWMQLHGDRLYSDDQAIVGGFGRINAYRFVFIGHQKGESIKENLKRNFGMAHPEGYRKANRLMSLAERFGLPIISFIDTPGAYPGIEAEQRGQAEAIAANLEKMSHLKVPIIVVIIGEGGSGGALGIGVGDKVLMLENAIYSVISPEGCAAILWKDQTKVEEAAAALKLTAQDLLKLGIIDKIVPEPRGGAHRDIEKTANNIKEAILEEIKILSEISPEELVAKRKEKYRKMGKFRSNKDE</sequence>
<evidence type="ECO:0000256" key="3">
    <source>
        <dbReference type="ARBA" id="ARBA00022679"/>
    </source>
</evidence>
<dbReference type="PANTHER" id="PTHR42853:SF3">
    <property type="entry name" value="ACETYL-COENZYME A CARBOXYLASE CARBOXYL TRANSFERASE SUBUNIT ALPHA, CHLOROPLASTIC"/>
    <property type="match status" value="1"/>
</dbReference>
<evidence type="ECO:0000256" key="5">
    <source>
        <dbReference type="ARBA" id="ARBA00022832"/>
    </source>
</evidence>
<comment type="subunit">
    <text evidence="10">Acetyl-CoA carboxylase is a heterohexamer composed of biotin carboxyl carrier protein (AccB), biotin carboxylase (AccC) and two subunits each of ACCase subunit alpha (AccA) and ACCase subunit beta (AccD).</text>
</comment>
<evidence type="ECO:0000256" key="6">
    <source>
        <dbReference type="ARBA" id="ARBA00022840"/>
    </source>
</evidence>
<dbReference type="NCBIfam" id="NF004344">
    <property type="entry name" value="PRK05724.1"/>
    <property type="match status" value="1"/>
</dbReference>
<gene>
    <name evidence="10" type="primary">accA</name>
    <name evidence="13" type="ORF">ENG47_05890</name>
</gene>
<dbReference type="InterPro" id="IPR011763">
    <property type="entry name" value="COA_CT_C"/>
</dbReference>
<dbReference type="AlphaFoldDB" id="A0A7V0N064"/>
<dbReference type="EC" id="2.1.3.15" evidence="10"/>
<dbReference type="GO" id="GO:2001295">
    <property type="term" value="P:malonyl-CoA biosynthetic process"/>
    <property type="evidence" value="ECO:0007669"/>
    <property type="project" value="UniProtKB-UniRule"/>
</dbReference>
<evidence type="ECO:0000259" key="12">
    <source>
        <dbReference type="PROSITE" id="PS50989"/>
    </source>
</evidence>
<feature type="coiled-coil region" evidence="11">
    <location>
        <begin position="9"/>
        <end position="54"/>
    </location>
</feature>
<dbReference type="GO" id="GO:0016743">
    <property type="term" value="F:carboxyl- or carbamoyltransferase activity"/>
    <property type="evidence" value="ECO:0007669"/>
    <property type="project" value="UniProtKB-UniRule"/>
</dbReference>
<keyword evidence="7 10" id="KW-0443">Lipid metabolism</keyword>
<dbReference type="PROSITE" id="PS50989">
    <property type="entry name" value="COA_CT_CTER"/>
    <property type="match status" value="1"/>
</dbReference>
<keyword evidence="10" id="KW-0963">Cytoplasm</keyword>
<dbReference type="SUPFAM" id="SSF52096">
    <property type="entry name" value="ClpP/crotonase"/>
    <property type="match status" value="1"/>
</dbReference>
<dbReference type="Gene3D" id="3.90.226.10">
    <property type="entry name" value="2-enoyl-CoA Hydratase, Chain A, domain 1"/>
    <property type="match status" value="1"/>
</dbReference>
<dbReference type="EMBL" id="DRBC01000354">
    <property type="protein sequence ID" value="HDN85265.1"/>
    <property type="molecule type" value="Genomic_DNA"/>
</dbReference>
<comment type="subcellular location">
    <subcellularLocation>
        <location evidence="10">Cytoplasm</location>
    </subcellularLocation>
</comment>
<keyword evidence="6 10" id="KW-0067">ATP-binding</keyword>
<keyword evidence="8 10" id="KW-0275">Fatty acid biosynthesis</keyword>
<dbReference type="GO" id="GO:0003989">
    <property type="term" value="F:acetyl-CoA carboxylase activity"/>
    <property type="evidence" value="ECO:0007669"/>
    <property type="project" value="InterPro"/>
</dbReference>
<dbReference type="GO" id="GO:0006633">
    <property type="term" value="P:fatty acid biosynthetic process"/>
    <property type="evidence" value="ECO:0007669"/>
    <property type="project" value="UniProtKB-KW"/>
</dbReference>
<comment type="caution">
    <text evidence="13">The sequence shown here is derived from an EMBL/GenBank/DDBJ whole genome shotgun (WGS) entry which is preliminary data.</text>
</comment>
<keyword evidence="2 10" id="KW-0444">Lipid biosynthesis</keyword>
<accession>A0A7V0N064</accession>
<keyword evidence="5 10" id="KW-0276">Fatty acid metabolism</keyword>
<feature type="domain" description="CoA carboxyltransferase C-terminal" evidence="12">
    <location>
        <begin position="43"/>
        <end position="297"/>
    </location>
</feature>
<reference evidence="13" key="1">
    <citation type="journal article" date="2020" name="mSystems">
        <title>Genome- and Community-Level Interaction Insights into Carbon Utilization and Element Cycling Functions of Hydrothermarchaeota in Hydrothermal Sediment.</title>
        <authorList>
            <person name="Zhou Z."/>
            <person name="Liu Y."/>
            <person name="Xu W."/>
            <person name="Pan J."/>
            <person name="Luo Z.H."/>
            <person name="Li M."/>
        </authorList>
    </citation>
    <scope>NUCLEOTIDE SEQUENCE [LARGE SCALE GENOMIC DNA]</scope>
    <source>
        <strain evidence="13">HyVt-219</strain>
    </source>
</reference>
<dbReference type="PRINTS" id="PR01069">
    <property type="entry name" value="ACCCTRFRASEA"/>
</dbReference>
<dbReference type="Proteomes" id="UP000885660">
    <property type="component" value="Unassembled WGS sequence"/>
</dbReference>
<dbReference type="PANTHER" id="PTHR42853">
    <property type="entry name" value="ACETYL-COENZYME A CARBOXYLASE CARBOXYL TRANSFERASE SUBUNIT ALPHA"/>
    <property type="match status" value="1"/>
</dbReference>
<keyword evidence="11" id="KW-0175">Coiled coil</keyword>
<keyword evidence="4 10" id="KW-0547">Nucleotide-binding</keyword>
<dbReference type="NCBIfam" id="TIGR00513">
    <property type="entry name" value="accA"/>
    <property type="match status" value="1"/>
</dbReference>
<evidence type="ECO:0000256" key="7">
    <source>
        <dbReference type="ARBA" id="ARBA00023098"/>
    </source>
</evidence>
<keyword evidence="3 10" id="KW-0808">Transferase</keyword>
<evidence type="ECO:0000256" key="9">
    <source>
        <dbReference type="ARBA" id="ARBA00049152"/>
    </source>
</evidence>
<protein>
    <recommendedName>
        <fullName evidence="10">Acetyl-coenzyme A carboxylase carboxyl transferase subunit alpha</fullName>
        <shortName evidence="10">ACCase subunit alpha</shortName>
        <shortName evidence="10">Acetyl-CoA carboxylase carboxyltransferase subunit alpha</shortName>
        <ecNumber evidence="10">2.1.3.15</ecNumber>
    </recommendedName>
</protein>
<evidence type="ECO:0000256" key="10">
    <source>
        <dbReference type="HAMAP-Rule" id="MF_00823"/>
    </source>
</evidence>
<proteinExistence type="inferred from homology"/>
<comment type="similarity">
    <text evidence="10">Belongs to the AccA family.</text>
</comment>
<dbReference type="InterPro" id="IPR001095">
    <property type="entry name" value="Acetyl_CoA_COase_a_su"/>
</dbReference>
<dbReference type="HAMAP" id="MF_00823">
    <property type="entry name" value="AcetylCoA_CT_alpha"/>
    <property type="match status" value="1"/>
</dbReference>
<evidence type="ECO:0000256" key="2">
    <source>
        <dbReference type="ARBA" id="ARBA00022516"/>
    </source>
</evidence>
<evidence type="ECO:0000313" key="13">
    <source>
        <dbReference type="EMBL" id="HDN85265.1"/>
    </source>
</evidence>
<dbReference type="Pfam" id="PF03255">
    <property type="entry name" value="ACCA"/>
    <property type="match status" value="1"/>
</dbReference>
<dbReference type="UniPathway" id="UPA00655">
    <property type="reaction ID" value="UER00711"/>
</dbReference>
<name>A0A7V0N064_UNCAE</name>
<comment type="pathway">
    <text evidence="1 10">Lipid metabolism; malonyl-CoA biosynthesis; malonyl-CoA from acetyl-CoA: step 1/1.</text>
</comment>
<keyword evidence="13" id="KW-0436">Ligase</keyword>
<evidence type="ECO:0000256" key="4">
    <source>
        <dbReference type="ARBA" id="ARBA00022741"/>
    </source>
</evidence>
<evidence type="ECO:0000256" key="11">
    <source>
        <dbReference type="SAM" id="Coils"/>
    </source>
</evidence>
<evidence type="ECO:0000256" key="8">
    <source>
        <dbReference type="ARBA" id="ARBA00023160"/>
    </source>
</evidence>
<comment type="catalytic activity">
    <reaction evidence="9 10">
        <text>N(6)-carboxybiotinyl-L-lysyl-[protein] + acetyl-CoA = N(6)-biotinyl-L-lysyl-[protein] + malonyl-CoA</text>
        <dbReference type="Rhea" id="RHEA:54728"/>
        <dbReference type="Rhea" id="RHEA-COMP:10505"/>
        <dbReference type="Rhea" id="RHEA-COMP:10506"/>
        <dbReference type="ChEBI" id="CHEBI:57288"/>
        <dbReference type="ChEBI" id="CHEBI:57384"/>
        <dbReference type="ChEBI" id="CHEBI:83144"/>
        <dbReference type="ChEBI" id="CHEBI:83145"/>
        <dbReference type="EC" id="2.1.3.15"/>
    </reaction>
</comment>
<dbReference type="NCBIfam" id="NF041504">
    <property type="entry name" value="AccA_sub"/>
    <property type="match status" value="1"/>
</dbReference>
<dbReference type="GO" id="GO:0009317">
    <property type="term" value="C:acetyl-CoA carboxylase complex"/>
    <property type="evidence" value="ECO:0007669"/>
    <property type="project" value="InterPro"/>
</dbReference>
<dbReference type="InterPro" id="IPR029045">
    <property type="entry name" value="ClpP/crotonase-like_dom_sf"/>
</dbReference>
<comment type="function">
    <text evidence="10">Component of the acetyl coenzyme A carboxylase (ACC) complex. First, biotin carboxylase catalyzes the carboxylation of biotin on its carrier protein (BCCP) and then the CO(2) group is transferred by the carboxyltransferase to acetyl-CoA to form malonyl-CoA.</text>
</comment>
<evidence type="ECO:0000256" key="1">
    <source>
        <dbReference type="ARBA" id="ARBA00004956"/>
    </source>
</evidence>
<organism evidence="13">
    <name type="scientific">Aerophobetes bacterium</name>
    <dbReference type="NCBI Taxonomy" id="2030807"/>
    <lineage>
        <taxon>Bacteria</taxon>
        <taxon>Candidatus Aerophobota</taxon>
    </lineage>
</organism>
<dbReference type="GO" id="GO:0005524">
    <property type="term" value="F:ATP binding"/>
    <property type="evidence" value="ECO:0007669"/>
    <property type="project" value="UniProtKB-KW"/>
</dbReference>